<dbReference type="GeneID" id="14903950"/>
<dbReference type="GO" id="GO:0008270">
    <property type="term" value="F:zinc ion binding"/>
    <property type="evidence" value="ECO:0007669"/>
    <property type="project" value="UniProtKB-KW"/>
</dbReference>
<dbReference type="InterPro" id="IPR043145">
    <property type="entry name" value="Znf_ZZ_sf"/>
</dbReference>
<name>G0R3R3_ICHMU</name>
<keyword evidence="8" id="KW-0378">Hydrolase</keyword>
<evidence type="ECO:0000256" key="4">
    <source>
        <dbReference type="ARBA" id="ARBA00022833"/>
    </source>
</evidence>
<evidence type="ECO:0000256" key="3">
    <source>
        <dbReference type="ARBA" id="ARBA00022771"/>
    </source>
</evidence>
<feature type="compositionally biased region" description="Basic and acidic residues" evidence="5">
    <location>
        <begin position="160"/>
        <end position="170"/>
    </location>
</feature>
<reference evidence="8 9" key="1">
    <citation type="submission" date="2011-07" db="EMBL/GenBank/DDBJ databases">
        <authorList>
            <person name="Coyne R."/>
            <person name="Brami D."/>
            <person name="Johnson J."/>
            <person name="Hostetler J."/>
            <person name="Hannick L."/>
            <person name="Clark T."/>
            <person name="Cassidy-Hanley D."/>
            <person name="Inman J."/>
        </authorList>
    </citation>
    <scope>NUCLEOTIDE SEQUENCE [LARGE SCALE GENOMIC DNA]</scope>
    <source>
        <strain evidence="8 9">G5</strain>
    </source>
</reference>
<dbReference type="SUPFAM" id="SSF57850">
    <property type="entry name" value="RING/U-box"/>
    <property type="match status" value="1"/>
</dbReference>
<dbReference type="InParanoid" id="G0R3R3"/>
<keyword evidence="3" id="KW-0863">Zinc-finger</keyword>
<evidence type="ECO:0000256" key="5">
    <source>
        <dbReference type="SAM" id="MobiDB-lite"/>
    </source>
</evidence>
<feature type="transmembrane region" description="Helical" evidence="6">
    <location>
        <begin position="258"/>
        <end position="277"/>
    </location>
</feature>
<evidence type="ECO:0000313" key="9">
    <source>
        <dbReference type="Proteomes" id="UP000008983"/>
    </source>
</evidence>
<keyword evidence="4" id="KW-0862">Zinc</keyword>
<protein>
    <submittedName>
        <fullName evidence="8">Zz domain protein</fullName>
        <ecNumber evidence="8">3.4.24.83</ecNumber>
        <ecNumber evidence="8">3.6.3.14</ecNumber>
    </submittedName>
</protein>
<evidence type="ECO:0000256" key="1">
    <source>
        <dbReference type="ARBA" id="ARBA00007473"/>
    </source>
</evidence>
<dbReference type="AlphaFoldDB" id="G0R3R3"/>
<dbReference type="OrthoDB" id="306996at2759"/>
<gene>
    <name evidence="8" type="ORF">IMG5_187240</name>
</gene>
<feature type="region of interest" description="Disordered" evidence="5">
    <location>
        <begin position="1"/>
        <end position="21"/>
    </location>
</feature>
<dbReference type="InterPro" id="IPR018034">
    <property type="entry name" value="Kri1"/>
</dbReference>
<sequence length="723" mass="86864">MNKLNLFEDQEDQQNEKQDNQKIKLKINRQFADKFEKRKQRQIIDQAKVKYGDNYKKIIEGDQYNEDSSSELEDDSEGELLNEKVSVKFIKTLAKIREKDPSIYKTEKQFFKEKDFGNLDIEQENKNKQQKRYTYKDMIQEEVLGKIDDEDYSENSEQQNKQREETRIEEQQRLKQEFKRAALKKNEEEDNLFIQTKKTNQQVEDENKEFNKFLEKQKKRKLNKGKDQEIEILQKFWGNENKLDEADRFLRKFILTKGYLFIIYRYFLFIFLFFSWVDKDDINVDQKLEEQDEEEDDKADLFESKYNFRYEEENGNQIVSSYLGSDYYDQEDENLDELKEYEKKFYKQQEKNDENDDTQQNKQKEKPETQLGEDKENLLNPKVNIPLASKKNLKDNEIQAMIQNDKDQNGVYLWWYCDNCKKGIKPGQFKYDCVQCPDFTLCKLCNDGKFHEHNTKKSTVPQNCQPPSDGEILEILNQYKVCNQCFIKLDDYCSYYQLQSNNEIIICDECFDKVQIYQKKLYEYVEAKKVNLEELAQNNPAKLKKYVNDEEIQKLVDQYYSVDFEDVITGGIKTRFKYLDVRPESYGLSDEQLLFADNHILNKYVSIKKLAPYRDDEGKVKQKNLKNKLIIKQIQNSSKENKKIIKKDQEQGLTFKENLKELKKKDKKKYLKELKKIQQQKEEIKQKKIKQEEQKNTKPQLILEDLSKQETKITKDRLKSYGL</sequence>
<organism evidence="8 9">
    <name type="scientific">Ichthyophthirius multifiliis</name>
    <name type="common">White spot disease agent</name>
    <name type="synonym">Ich</name>
    <dbReference type="NCBI Taxonomy" id="5932"/>
    <lineage>
        <taxon>Eukaryota</taxon>
        <taxon>Sar</taxon>
        <taxon>Alveolata</taxon>
        <taxon>Ciliophora</taxon>
        <taxon>Intramacronucleata</taxon>
        <taxon>Oligohymenophorea</taxon>
        <taxon>Hymenostomatida</taxon>
        <taxon>Ophryoglenina</taxon>
        <taxon>Ichthyophthirius</taxon>
    </lineage>
</organism>
<keyword evidence="6" id="KW-0472">Membrane</keyword>
<dbReference type="GO" id="GO:0000447">
    <property type="term" value="P:endonucleolytic cleavage in ITS1 to separate SSU-rRNA from 5.8S rRNA and LSU-rRNA from tricistronic rRNA transcript (SSU-rRNA, 5.8S rRNA, LSU-rRNA)"/>
    <property type="evidence" value="ECO:0007669"/>
    <property type="project" value="TreeGrafter"/>
</dbReference>
<dbReference type="EC" id="3.6.3.14" evidence="8"/>
<dbReference type="STRING" id="857967.G0R3R3"/>
<dbReference type="GO" id="GO:0030686">
    <property type="term" value="C:90S preribosome"/>
    <property type="evidence" value="ECO:0007669"/>
    <property type="project" value="TreeGrafter"/>
</dbReference>
<evidence type="ECO:0000256" key="6">
    <source>
        <dbReference type="SAM" id="Phobius"/>
    </source>
</evidence>
<evidence type="ECO:0000259" key="7">
    <source>
        <dbReference type="Pfam" id="PF12936"/>
    </source>
</evidence>
<dbReference type="PANTHER" id="PTHR14490">
    <property type="entry name" value="ZINC FINGER, ZZ TYPE"/>
    <property type="match status" value="1"/>
</dbReference>
<keyword evidence="2" id="KW-0479">Metal-binding</keyword>
<feature type="region of interest" description="Disordered" evidence="5">
    <location>
        <begin position="348"/>
        <end position="379"/>
    </location>
</feature>
<dbReference type="Gene3D" id="3.30.60.90">
    <property type="match status" value="1"/>
</dbReference>
<dbReference type="OMA" id="WDNYDPR"/>
<dbReference type="InterPro" id="IPR024626">
    <property type="entry name" value="Kri1-like_C"/>
</dbReference>
<dbReference type="eggNOG" id="KOG2409">
    <property type="taxonomic scope" value="Eukaryota"/>
</dbReference>
<feature type="region of interest" description="Disordered" evidence="5">
    <location>
        <begin position="685"/>
        <end position="706"/>
    </location>
</feature>
<evidence type="ECO:0000313" key="8">
    <source>
        <dbReference type="EMBL" id="EGR27880.1"/>
    </source>
</evidence>
<dbReference type="GO" id="GO:0016787">
    <property type="term" value="F:hydrolase activity"/>
    <property type="evidence" value="ECO:0007669"/>
    <property type="project" value="UniProtKB-KW"/>
</dbReference>
<dbReference type="GO" id="GO:0005730">
    <property type="term" value="C:nucleolus"/>
    <property type="evidence" value="ECO:0007669"/>
    <property type="project" value="TreeGrafter"/>
</dbReference>
<feature type="region of interest" description="Disordered" evidence="5">
    <location>
        <begin position="146"/>
        <end position="170"/>
    </location>
</feature>
<dbReference type="FunCoup" id="G0R3R3">
    <property type="interactions" value="69"/>
</dbReference>
<proteinExistence type="inferred from homology"/>
<dbReference type="RefSeq" id="XP_004027225.1">
    <property type="nucleotide sequence ID" value="XM_004027176.1"/>
</dbReference>
<feature type="compositionally biased region" description="Basic and acidic residues" evidence="5">
    <location>
        <begin position="362"/>
        <end position="377"/>
    </location>
</feature>
<comment type="similarity">
    <text evidence="1">Belongs to the KRI1 family.</text>
</comment>
<dbReference type="Proteomes" id="UP000008983">
    <property type="component" value="Unassembled WGS sequence"/>
</dbReference>
<feature type="compositionally biased region" description="Basic and acidic residues" evidence="5">
    <location>
        <begin position="685"/>
        <end position="696"/>
    </location>
</feature>
<feature type="domain" description="Kri1-like C-terminal" evidence="7">
    <location>
        <begin position="551"/>
        <end position="632"/>
    </location>
</feature>
<dbReference type="EMBL" id="GL984312">
    <property type="protein sequence ID" value="EGR27880.1"/>
    <property type="molecule type" value="Genomic_DNA"/>
</dbReference>
<keyword evidence="6" id="KW-1133">Transmembrane helix</keyword>
<dbReference type="Pfam" id="PF12936">
    <property type="entry name" value="Kri1_C"/>
    <property type="match status" value="1"/>
</dbReference>
<keyword evidence="6" id="KW-0812">Transmembrane</keyword>
<dbReference type="PANTHER" id="PTHR14490:SF5">
    <property type="entry name" value="PROTEIN KRI1 HOMOLOG"/>
    <property type="match status" value="1"/>
</dbReference>
<accession>G0R3R3</accession>
<keyword evidence="9" id="KW-1185">Reference proteome</keyword>
<dbReference type="EC" id="3.4.24.83" evidence="8"/>
<evidence type="ECO:0000256" key="2">
    <source>
        <dbReference type="ARBA" id="ARBA00022723"/>
    </source>
</evidence>